<proteinExistence type="predicted"/>
<organism evidence="1 2">
    <name type="scientific">Almyronema epifaneia S1</name>
    <dbReference type="NCBI Taxonomy" id="2991925"/>
    <lineage>
        <taxon>Bacteria</taxon>
        <taxon>Bacillati</taxon>
        <taxon>Cyanobacteriota</taxon>
        <taxon>Cyanophyceae</taxon>
        <taxon>Nodosilineales</taxon>
        <taxon>Nodosilineaceae</taxon>
        <taxon>Almyronema</taxon>
        <taxon>Almyronema epifaneia</taxon>
    </lineage>
</organism>
<comment type="caution">
    <text evidence="1">The sequence shown here is derived from an EMBL/GenBank/DDBJ whole genome shotgun (WGS) entry which is preliminary data.</text>
</comment>
<keyword evidence="2" id="KW-1185">Reference proteome</keyword>
<dbReference type="EMBL" id="JBHZOL010000088">
    <property type="protein sequence ID" value="MFE4107568.1"/>
    <property type="molecule type" value="Genomic_DNA"/>
</dbReference>
<evidence type="ECO:0000313" key="2">
    <source>
        <dbReference type="Proteomes" id="UP001600165"/>
    </source>
</evidence>
<reference evidence="1 2" key="1">
    <citation type="submission" date="2024-10" db="EMBL/GenBank/DDBJ databases">
        <authorList>
            <person name="Ratan Roy A."/>
            <person name="Morales Sandoval P.H."/>
            <person name="De Los Santos Villalobos S."/>
            <person name="Chakraborty S."/>
            <person name="Mukherjee J."/>
        </authorList>
    </citation>
    <scope>NUCLEOTIDE SEQUENCE [LARGE SCALE GENOMIC DNA]</scope>
    <source>
        <strain evidence="1 2">S1</strain>
    </source>
</reference>
<evidence type="ECO:0000313" key="1">
    <source>
        <dbReference type="EMBL" id="MFE4107568.1"/>
    </source>
</evidence>
<dbReference type="RefSeq" id="WP_377966408.1">
    <property type="nucleotide sequence ID" value="NZ_JBHZOL010000088.1"/>
</dbReference>
<dbReference type="Proteomes" id="UP001600165">
    <property type="component" value="Unassembled WGS sequence"/>
</dbReference>
<evidence type="ECO:0008006" key="3">
    <source>
        <dbReference type="Google" id="ProtNLM"/>
    </source>
</evidence>
<gene>
    <name evidence="1" type="ORF">ACFVKH_14845</name>
</gene>
<sequence>MSQNDQVIQKIGETVLASTETINRLSERVDAIAQQTQQQGYQIFALTDAIQTLVENQDRSLAQLGQLTETLQRLTSALEKQQPKNE</sequence>
<accession>A0ABW6IH77</accession>
<name>A0ABW6IH77_9CYAN</name>
<protein>
    <recommendedName>
        <fullName evidence="3">t-SNARE coiled-coil homology domain-containing protein</fullName>
    </recommendedName>
</protein>